<evidence type="ECO:0000259" key="1">
    <source>
        <dbReference type="Pfam" id="PF13723"/>
    </source>
</evidence>
<gene>
    <name evidence="2" type="ORF">GCM10007160_12690</name>
</gene>
<accession>A0ABQ2YKK1</accession>
<protein>
    <recommendedName>
        <fullName evidence="1">Beta-ketoacyl synthase-like N-terminal domain-containing protein</fullName>
    </recommendedName>
</protein>
<evidence type="ECO:0000313" key="2">
    <source>
        <dbReference type="EMBL" id="GGX86802.1"/>
    </source>
</evidence>
<evidence type="ECO:0000313" key="3">
    <source>
        <dbReference type="Proteomes" id="UP000653056"/>
    </source>
</evidence>
<dbReference type="EMBL" id="BMXS01000004">
    <property type="protein sequence ID" value="GGX86802.1"/>
    <property type="molecule type" value="Genomic_DNA"/>
</dbReference>
<organism evidence="2 3">
    <name type="scientific">Litchfieldella qijiaojingensis</name>
    <dbReference type="NCBI Taxonomy" id="980347"/>
    <lineage>
        <taxon>Bacteria</taxon>
        <taxon>Pseudomonadati</taxon>
        <taxon>Pseudomonadota</taxon>
        <taxon>Gammaproteobacteria</taxon>
        <taxon>Oceanospirillales</taxon>
        <taxon>Halomonadaceae</taxon>
        <taxon>Litchfieldella</taxon>
    </lineage>
</organism>
<feature type="domain" description="Beta-ketoacyl synthase-like N-terminal" evidence="1">
    <location>
        <begin position="10"/>
        <end position="182"/>
    </location>
</feature>
<dbReference type="Proteomes" id="UP000653056">
    <property type="component" value="Unassembled WGS sequence"/>
</dbReference>
<dbReference type="InterPro" id="IPR014030">
    <property type="entry name" value="Ketoacyl_synth_N"/>
</dbReference>
<proteinExistence type="predicted"/>
<dbReference type="RefSeq" id="WP_189467317.1">
    <property type="nucleotide sequence ID" value="NZ_BMXS01000004.1"/>
</dbReference>
<name>A0ABQ2YKK1_9GAMM</name>
<reference evidence="3" key="1">
    <citation type="journal article" date="2019" name="Int. J. Syst. Evol. Microbiol.">
        <title>The Global Catalogue of Microorganisms (GCM) 10K type strain sequencing project: providing services to taxonomists for standard genome sequencing and annotation.</title>
        <authorList>
            <consortium name="The Broad Institute Genomics Platform"/>
            <consortium name="The Broad Institute Genome Sequencing Center for Infectious Disease"/>
            <person name="Wu L."/>
            <person name="Ma J."/>
        </authorList>
    </citation>
    <scope>NUCLEOTIDE SEQUENCE [LARGE SCALE GENOMIC DNA]</scope>
    <source>
        <strain evidence="3">KCTC 22228</strain>
    </source>
</reference>
<dbReference type="Pfam" id="PF13723">
    <property type="entry name" value="Ketoacyl-synt_2"/>
    <property type="match status" value="1"/>
</dbReference>
<sequence length="223" mass="24301">MHAALHLEDWQAWSAAQASVAINSQHDISTNPGAAKLPAMLRRRLDEVGRATCEILKTLDPEASCPLIHASRHGDATHTLQMLEALAQGDPISPTRFSMSVHNAVLGVHSIASRHHRPLQALGACGHEFDALVCEARGYLTEGYPAVVIVFSEGPRPAAYQGHAEYPESPCAVGMRLTLDSGRKLLPHDVSQSARPTPLDVIAWLNADTPHLDGQQRWQLEER</sequence>
<keyword evidence="3" id="KW-1185">Reference proteome</keyword>
<comment type="caution">
    <text evidence="2">The sequence shown here is derived from an EMBL/GenBank/DDBJ whole genome shotgun (WGS) entry which is preliminary data.</text>
</comment>